<evidence type="ECO:0000256" key="1">
    <source>
        <dbReference type="SAM" id="Phobius"/>
    </source>
</evidence>
<dbReference type="PANTHER" id="PTHR41324">
    <property type="entry name" value="MEMBRANE PROTEIN-RELATED"/>
    <property type="match status" value="1"/>
</dbReference>
<dbReference type="STRING" id="209880.SAMN02910343_01081"/>
<feature type="transmembrane region" description="Helical" evidence="1">
    <location>
        <begin position="226"/>
        <end position="247"/>
    </location>
</feature>
<feature type="transmembrane region" description="Helical" evidence="1">
    <location>
        <begin position="83"/>
        <end position="100"/>
    </location>
</feature>
<dbReference type="PANTHER" id="PTHR41324:SF1">
    <property type="entry name" value="DUF2232 DOMAIN-CONTAINING PROTEIN"/>
    <property type="match status" value="1"/>
</dbReference>
<reference evidence="2 3" key="1">
    <citation type="submission" date="2016-10" db="EMBL/GenBank/DDBJ databases">
        <authorList>
            <person name="de Groot N.N."/>
        </authorList>
    </citation>
    <scope>NUCLEOTIDE SEQUENCE [LARGE SCALE GENOMIC DNA]</scope>
    <source>
        <strain evidence="2 3">DSM 15230</strain>
    </source>
</reference>
<feature type="transmembrane region" description="Helical" evidence="1">
    <location>
        <begin position="37"/>
        <end position="54"/>
    </location>
</feature>
<feature type="transmembrane region" description="Helical" evidence="1">
    <location>
        <begin position="107"/>
        <end position="132"/>
    </location>
</feature>
<feature type="transmembrane region" description="Helical" evidence="1">
    <location>
        <begin position="181"/>
        <end position="205"/>
    </location>
</feature>
<dbReference type="EMBL" id="FMXA01000012">
    <property type="protein sequence ID" value="SDA52173.1"/>
    <property type="molecule type" value="Genomic_DNA"/>
</dbReference>
<feature type="transmembrane region" description="Helical" evidence="1">
    <location>
        <begin position="290"/>
        <end position="312"/>
    </location>
</feature>
<evidence type="ECO:0000313" key="2">
    <source>
        <dbReference type="EMBL" id="SDA52173.1"/>
    </source>
</evidence>
<dbReference type="RefSeq" id="WP_159427854.1">
    <property type="nucleotide sequence ID" value="NZ_FMXA01000012.1"/>
</dbReference>
<keyword evidence="1" id="KW-0812">Transmembrane</keyword>
<accession>A0A1G5W229</accession>
<keyword evidence="1" id="KW-1133">Transmembrane helix</keyword>
<evidence type="ECO:0000313" key="3">
    <source>
        <dbReference type="Proteomes" id="UP000199689"/>
    </source>
</evidence>
<dbReference type="GeneID" id="87756101"/>
<keyword evidence="3" id="KW-1185">Reference proteome</keyword>
<dbReference type="Proteomes" id="UP000199689">
    <property type="component" value="Unassembled WGS sequence"/>
</dbReference>
<dbReference type="OrthoDB" id="2987886at2"/>
<feature type="transmembrane region" description="Helical" evidence="1">
    <location>
        <begin position="12"/>
        <end position="31"/>
    </location>
</feature>
<name>A0A1G5W229_9FIRM</name>
<sequence length="326" mass="36127">MSLLFSNRQSRAGTLVTASMCTAIAVVFSVIGLYIPVFSTLVFLIVPIPIAYMCLMGNMKWGVAVCVAVLLLDSLLFGVMSGAFASSVFCLLGLTLGYGYRKKYSAATILALGTLVSAAVFGAQAFFASAFMGLDPSLFAGKVTPDMQQQMDSMLSAVYSGKELEAARAQSGPMLEMVIRAIPFSLFLVSLFEAWAPMLLCRIIFRRLGIYDIPYFQPFREWQIPVAVIYIYIGVVVLKLALQGLGITSVMWDTMTLNVSLVCMWMLWLQGISFLWWCREYKPKWGSWRWPVLIASFLIPLVNYAVAGLGAWDMLTGYRKNTEQGQ</sequence>
<dbReference type="Pfam" id="PF09991">
    <property type="entry name" value="DUF2232"/>
    <property type="match status" value="1"/>
</dbReference>
<feature type="transmembrane region" description="Helical" evidence="1">
    <location>
        <begin position="259"/>
        <end position="278"/>
    </location>
</feature>
<protein>
    <submittedName>
        <fullName evidence="2">Uncharacterized conserved protein YybS, DUF2232 family</fullName>
    </submittedName>
</protein>
<dbReference type="InterPro" id="IPR018710">
    <property type="entry name" value="DUF2232"/>
</dbReference>
<gene>
    <name evidence="2" type="ORF">SAMN02910343_01081</name>
</gene>
<organism evidence="2 3">
    <name type="scientific">Allisonella histaminiformans</name>
    <dbReference type="NCBI Taxonomy" id="209880"/>
    <lineage>
        <taxon>Bacteria</taxon>
        <taxon>Bacillati</taxon>
        <taxon>Bacillota</taxon>
        <taxon>Negativicutes</taxon>
        <taxon>Veillonellales</taxon>
        <taxon>Veillonellaceae</taxon>
        <taxon>Allisonella</taxon>
    </lineage>
</organism>
<proteinExistence type="predicted"/>
<dbReference type="AlphaFoldDB" id="A0A1G5W229"/>
<keyword evidence="1" id="KW-0472">Membrane</keyword>